<dbReference type="CDD" id="cd03801">
    <property type="entry name" value="GT4_PimA-like"/>
    <property type="match status" value="1"/>
</dbReference>
<dbReference type="Pfam" id="PF00534">
    <property type="entry name" value="Glycos_transf_1"/>
    <property type="match status" value="1"/>
</dbReference>
<dbReference type="Gene3D" id="3.40.50.2000">
    <property type="entry name" value="Glycogen Phosphorylase B"/>
    <property type="match status" value="2"/>
</dbReference>
<keyword evidence="4" id="KW-1185">Reference proteome</keyword>
<dbReference type="PANTHER" id="PTHR45947:SF3">
    <property type="entry name" value="SULFOQUINOVOSYL TRANSFERASE SQD2"/>
    <property type="match status" value="1"/>
</dbReference>
<reference evidence="3 4" key="1">
    <citation type="journal article" date="2019" name="Int. J. Syst. Evol. Microbiol.">
        <title>The Global Catalogue of Microorganisms (GCM) 10K type strain sequencing project: providing services to taxonomists for standard genome sequencing and annotation.</title>
        <authorList>
            <consortium name="The Broad Institute Genomics Platform"/>
            <consortium name="The Broad Institute Genome Sequencing Center for Infectious Disease"/>
            <person name="Wu L."/>
            <person name="Ma J."/>
        </authorList>
    </citation>
    <scope>NUCLEOTIDE SEQUENCE [LARGE SCALE GENOMIC DNA]</scope>
    <source>
        <strain evidence="3 4">CGMCC 1.12285</strain>
    </source>
</reference>
<dbReference type="InterPro" id="IPR028098">
    <property type="entry name" value="Glyco_trans_4-like_N"/>
</dbReference>
<dbReference type="GO" id="GO:0016757">
    <property type="term" value="F:glycosyltransferase activity"/>
    <property type="evidence" value="ECO:0007669"/>
    <property type="project" value="UniProtKB-KW"/>
</dbReference>
<organism evidence="3 4">
    <name type="scientific">Halolamina salina</name>
    <dbReference type="NCBI Taxonomy" id="1220023"/>
    <lineage>
        <taxon>Archaea</taxon>
        <taxon>Methanobacteriati</taxon>
        <taxon>Methanobacteriota</taxon>
        <taxon>Stenosarchaea group</taxon>
        <taxon>Halobacteria</taxon>
        <taxon>Halobacteriales</taxon>
        <taxon>Haloferacaceae</taxon>
    </lineage>
</organism>
<dbReference type="AlphaFoldDB" id="A0ABD6B3H1"/>
<keyword evidence="3" id="KW-0808">Transferase</keyword>
<dbReference type="Pfam" id="PF13439">
    <property type="entry name" value="Glyco_transf_4"/>
    <property type="match status" value="1"/>
</dbReference>
<proteinExistence type="predicted"/>
<evidence type="ECO:0000259" key="1">
    <source>
        <dbReference type="Pfam" id="PF00534"/>
    </source>
</evidence>
<feature type="domain" description="Glycosyl transferase family 1" evidence="1">
    <location>
        <begin position="206"/>
        <end position="378"/>
    </location>
</feature>
<comment type="caution">
    <text evidence="3">The sequence shown here is derived from an EMBL/GenBank/DDBJ whole genome shotgun (WGS) entry which is preliminary data.</text>
</comment>
<dbReference type="EC" id="2.4.-.-" evidence="3"/>
<dbReference type="InterPro" id="IPR001296">
    <property type="entry name" value="Glyco_trans_1"/>
</dbReference>
<protein>
    <submittedName>
        <fullName evidence="3">Glycosyltransferase family 4 protein</fullName>
        <ecNumber evidence="3">2.4.-.-</ecNumber>
    </submittedName>
</protein>
<feature type="domain" description="Glycosyltransferase subfamily 4-like N-terminal" evidence="2">
    <location>
        <begin position="79"/>
        <end position="195"/>
    </location>
</feature>
<dbReference type="InterPro" id="IPR050194">
    <property type="entry name" value="Glycosyltransferase_grp1"/>
</dbReference>
<evidence type="ECO:0000313" key="3">
    <source>
        <dbReference type="EMBL" id="MFD1525225.1"/>
    </source>
</evidence>
<dbReference type="PANTHER" id="PTHR45947">
    <property type="entry name" value="SULFOQUINOVOSYL TRANSFERASE SQD2"/>
    <property type="match status" value="1"/>
</dbReference>
<keyword evidence="3" id="KW-0328">Glycosyltransferase</keyword>
<dbReference type="SUPFAM" id="SSF53756">
    <property type="entry name" value="UDP-Glycosyltransferase/glycogen phosphorylase"/>
    <property type="match status" value="1"/>
</dbReference>
<evidence type="ECO:0000259" key="2">
    <source>
        <dbReference type="Pfam" id="PF13439"/>
    </source>
</evidence>
<evidence type="ECO:0000313" key="4">
    <source>
        <dbReference type="Proteomes" id="UP001597111"/>
    </source>
</evidence>
<gene>
    <name evidence="3" type="ORF">ACFR9S_02765</name>
</gene>
<name>A0ABD6B3H1_9EURY</name>
<dbReference type="EMBL" id="JBHUDH010000022">
    <property type="protein sequence ID" value="MFD1525225.1"/>
    <property type="molecule type" value="Genomic_DNA"/>
</dbReference>
<accession>A0ABD6B3H1</accession>
<dbReference type="Proteomes" id="UP001597111">
    <property type="component" value="Unassembled WGS sequence"/>
</dbReference>
<sequence>MSGEERDVAWFTSWLLFGGTVNVYVAPRAIAGMRVAIVSEFCPPYRTGFYEAFADRFESKVFFCNTKESWRAFGQFPYLELSNYELRDRYAVAPGVFGALREYNPDVIVGSPVEGFGGQASYLYARVTGTPFVLWTGEWHLPLTTLRTTTFPLVSRIYEGADAIAVYGPHIEHYLADLGVDRDKVSVAWNTVDTTKFASSERDPGELRRELGIPSDSPIALFVGRMIESKGVRYLIDAFKAVRWRTDAEPHLLLVGDGDDYDAFKRQAEDVPNTTLTGYVDNDDLPAYYALADCFVLPSVQTAIFREPWGLVVNEAMSSGTPVIATGQVGAAAAGVVEDGVNGYVVPERNARALADRLASLLDDSEKAATFGNRARERIREFDYERMVDGMAEAIETAVKR</sequence>